<dbReference type="InterPro" id="IPR024370">
    <property type="entry name" value="PBP_domain"/>
</dbReference>
<evidence type="ECO:0000313" key="3">
    <source>
        <dbReference type="Proteomes" id="UP000199800"/>
    </source>
</evidence>
<dbReference type="PANTHER" id="PTHR37945">
    <property type="entry name" value="EXTRACELLULAR TUNGSTATE BINDING PROTEIN"/>
    <property type="match status" value="1"/>
</dbReference>
<protein>
    <submittedName>
        <fullName evidence="2">Tungstate transport system substrate-binding protein</fullName>
    </submittedName>
</protein>
<dbReference type="PANTHER" id="PTHR37945:SF1">
    <property type="entry name" value="EXTRACELLULAR TUNGSTATE BINDING PROTEIN"/>
    <property type="match status" value="1"/>
</dbReference>
<dbReference type="InterPro" id="IPR052738">
    <property type="entry name" value="ABC-Tungstate_binding"/>
</dbReference>
<keyword evidence="3" id="KW-1185">Reference proteome</keyword>
<feature type="domain" description="PBP" evidence="1">
    <location>
        <begin position="45"/>
        <end position="264"/>
    </location>
</feature>
<organism evidence="2 3">
    <name type="scientific">[Clostridium] polysaccharolyticum</name>
    <dbReference type="NCBI Taxonomy" id="29364"/>
    <lineage>
        <taxon>Bacteria</taxon>
        <taxon>Bacillati</taxon>
        <taxon>Bacillota</taxon>
        <taxon>Clostridia</taxon>
        <taxon>Lachnospirales</taxon>
        <taxon>Lachnospiraceae</taxon>
    </lineage>
</organism>
<accession>A0A1I0ED76</accession>
<gene>
    <name evidence="2" type="ORF">SAMN04487772_12020</name>
</gene>
<evidence type="ECO:0000313" key="2">
    <source>
        <dbReference type="EMBL" id="SET43163.1"/>
    </source>
</evidence>
<dbReference type="PROSITE" id="PS51257">
    <property type="entry name" value="PROKAR_LIPOPROTEIN"/>
    <property type="match status" value="1"/>
</dbReference>
<dbReference type="Pfam" id="PF12849">
    <property type="entry name" value="PBP_like_2"/>
    <property type="match status" value="1"/>
</dbReference>
<dbReference type="Gene3D" id="3.40.190.10">
    <property type="entry name" value="Periplasmic binding protein-like II"/>
    <property type="match status" value="2"/>
</dbReference>
<proteinExistence type="predicted"/>
<dbReference type="RefSeq" id="WP_207646552.1">
    <property type="nucleotide sequence ID" value="NZ_FOHN01000020.1"/>
</dbReference>
<name>A0A1I0ED76_9FIRM</name>
<dbReference type="AlphaFoldDB" id="A0A1I0ED76"/>
<evidence type="ECO:0000259" key="1">
    <source>
        <dbReference type="Pfam" id="PF12849"/>
    </source>
</evidence>
<dbReference type="Proteomes" id="UP000199800">
    <property type="component" value="Unassembled WGS sequence"/>
</dbReference>
<dbReference type="SUPFAM" id="SSF53850">
    <property type="entry name" value="Periplasmic binding protein-like II"/>
    <property type="match status" value="1"/>
</dbReference>
<sequence length="287" mass="31462">MKNWMKKMSFWKSALIVMLVAVLSGTMLIGCGAKKEEAKKNTKIRLSTTTSVNDSGLLPFLQGDFEKDTGYTLEITSAGTGAAIEKGKTGDADCLLVHAKSAEEEFIEEGYGVERVVLMYNYFVIVGPENDPAGIKGVSSASEAFQKIKDSGCSFVSRGDDSGTNKAELKIWDSLGIDPDGQDWYISTGQGMGASINVASEKQAYIFTDKASYLSHSLKDSLALLLEESDDLKNTYSMIAVNKEKWPDTNTEGASEFIKWMKSDKAKDLITSYGKEEYGQPLFYIDQ</sequence>
<dbReference type="EMBL" id="FOHN01000020">
    <property type="protein sequence ID" value="SET43163.1"/>
    <property type="molecule type" value="Genomic_DNA"/>
</dbReference>
<reference evidence="2 3" key="1">
    <citation type="submission" date="2016-10" db="EMBL/GenBank/DDBJ databases">
        <authorList>
            <person name="de Groot N.N."/>
        </authorList>
    </citation>
    <scope>NUCLEOTIDE SEQUENCE [LARGE SCALE GENOMIC DNA]</scope>
    <source>
        <strain evidence="2 3">DSM 1801</strain>
    </source>
</reference>
<dbReference type="STRING" id="29364.SAMN04487772_12020"/>